<feature type="transmembrane region" description="Helical" evidence="7">
    <location>
        <begin position="169"/>
        <end position="194"/>
    </location>
</feature>
<keyword evidence="4 7" id="KW-0812">Transmembrane</keyword>
<evidence type="ECO:0000256" key="5">
    <source>
        <dbReference type="ARBA" id="ARBA00022989"/>
    </source>
</evidence>
<name>A0A2T9JXU8_9CAUL</name>
<dbReference type="PANTHER" id="PTHR30250:SF10">
    <property type="entry name" value="LIPOPOLYSACCHARIDE BIOSYNTHESIS PROTEIN WZXC"/>
    <property type="match status" value="1"/>
</dbReference>
<keyword evidence="5 7" id="KW-1133">Transmembrane helix</keyword>
<comment type="subcellular location">
    <subcellularLocation>
        <location evidence="1">Cell membrane</location>
        <topology evidence="1">Multi-pass membrane protein</topology>
    </subcellularLocation>
</comment>
<dbReference type="OrthoDB" id="7605542at2"/>
<evidence type="ECO:0000313" key="9">
    <source>
        <dbReference type="Proteomes" id="UP000245073"/>
    </source>
</evidence>
<dbReference type="RefSeq" id="WP_109101377.1">
    <property type="nucleotide sequence ID" value="NZ_QDKQ01000048.1"/>
</dbReference>
<feature type="transmembrane region" description="Helical" evidence="7">
    <location>
        <begin position="382"/>
        <end position="403"/>
    </location>
</feature>
<dbReference type="CDD" id="cd13127">
    <property type="entry name" value="MATE_tuaB_like"/>
    <property type="match status" value="1"/>
</dbReference>
<evidence type="ECO:0000256" key="2">
    <source>
        <dbReference type="ARBA" id="ARBA00007430"/>
    </source>
</evidence>
<evidence type="ECO:0000256" key="1">
    <source>
        <dbReference type="ARBA" id="ARBA00004651"/>
    </source>
</evidence>
<dbReference type="PANTHER" id="PTHR30250">
    <property type="entry name" value="PST FAMILY PREDICTED COLANIC ACID TRANSPORTER"/>
    <property type="match status" value="1"/>
</dbReference>
<proteinExistence type="inferred from homology"/>
<feature type="transmembrane region" description="Helical" evidence="7">
    <location>
        <begin position="130"/>
        <end position="148"/>
    </location>
</feature>
<feature type="transmembrane region" description="Helical" evidence="7">
    <location>
        <begin position="102"/>
        <end position="124"/>
    </location>
</feature>
<dbReference type="Proteomes" id="UP000245073">
    <property type="component" value="Unassembled WGS sequence"/>
</dbReference>
<feature type="transmembrane region" description="Helical" evidence="7">
    <location>
        <begin position="310"/>
        <end position="330"/>
    </location>
</feature>
<dbReference type="InterPro" id="IPR050833">
    <property type="entry name" value="Poly_Biosynth_Transport"/>
</dbReference>
<feature type="transmembrane region" description="Helical" evidence="7">
    <location>
        <begin position="462"/>
        <end position="483"/>
    </location>
</feature>
<sequence>MDEHSGAPEASQDSRKPAAKGAQLKPMLAKASLWSLVAALGTQGSTFVIFVILARLLQPRDFGMVAFAALFIDLSRGVMLGGIPEALIQRKIWDDAVANTAFWLNIIASMAFVVVAGLIAGGIVLQSGQLLFPMVFWALSATLLLDAVRSVQEARLRRDFQYKVMAGRAIIAALVGGVVGVACALAGLGVWALVVNRVVTSLVQTLVIWNAAPFRPRFHLTKSEVRPLLGFGASVVASRLVGQMNGRLPDFLIGLVAGPAALGMFRVGSRSLNFLSQTFIVPVQNMTLSAFSRIEGREAMARAYRRFTQLCGLFTFPAFFGGAVIASDFIRLCFGEKWSESAKVMSVLSLAVLATTLMQFFQPAMQSVGRPRSGLKTEFIKLGAGAILVGGLSLLGPFAAAFGDTARRYVSLPESFRMLKRELGLDARTLLGGVMLPLAAASFMALVLVAVRLLLLQDWTPLARLCLMCPLGGLLYAGFLLTAGRHFMRDMVDSTRSMLPKPIVRILERLVGPKQMRA</sequence>
<comment type="caution">
    <text evidence="8">The sequence shown here is derived from an EMBL/GenBank/DDBJ whole genome shotgun (WGS) entry which is preliminary data.</text>
</comment>
<protein>
    <submittedName>
        <fullName evidence="8">Uncharacterized protein</fullName>
    </submittedName>
</protein>
<keyword evidence="3" id="KW-1003">Cell membrane</keyword>
<feature type="transmembrane region" description="Helical" evidence="7">
    <location>
        <begin position="342"/>
        <end position="361"/>
    </location>
</feature>
<comment type="similarity">
    <text evidence="2">Belongs to the polysaccharide synthase family.</text>
</comment>
<feature type="transmembrane region" description="Helical" evidence="7">
    <location>
        <begin position="33"/>
        <end position="56"/>
    </location>
</feature>
<evidence type="ECO:0000256" key="3">
    <source>
        <dbReference type="ARBA" id="ARBA00022475"/>
    </source>
</evidence>
<evidence type="ECO:0000313" key="8">
    <source>
        <dbReference type="EMBL" id="PVM88361.1"/>
    </source>
</evidence>
<dbReference type="EMBL" id="QDKQ01000048">
    <property type="protein sequence ID" value="PVM88361.1"/>
    <property type="molecule type" value="Genomic_DNA"/>
</dbReference>
<dbReference type="Pfam" id="PF13440">
    <property type="entry name" value="Polysacc_synt_3"/>
    <property type="match status" value="1"/>
</dbReference>
<evidence type="ECO:0000256" key="7">
    <source>
        <dbReference type="SAM" id="Phobius"/>
    </source>
</evidence>
<feature type="transmembrane region" description="Helical" evidence="7">
    <location>
        <begin position="430"/>
        <end position="455"/>
    </location>
</feature>
<gene>
    <name evidence="8" type="ORF">DDF67_13370</name>
</gene>
<evidence type="ECO:0000256" key="4">
    <source>
        <dbReference type="ARBA" id="ARBA00022692"/>
    </source>
</evidence>
<organism evidence="8 9">
    <name type="scientific">Caulobacter endophyticus</name>
    <dbReference type="NCBI Taxonomy" id="2172652"/>
    <lineage>
        <taxon>Bacteria</taxon>
        <taxon>Pseudomonadati</taxon>
        <taxon>Pseudomonadota</taxon>
        <taxon>Alphaproteobacteria</taxon>
        <taxon>Caulobacterales</taxon>
        <taxon>Caulobacteraceae</taxon>
        <taxon>Caulobacter</taxon>
    </lineage>
</organism>
<evidence type="ECO:0000256" key="6">
    <source>
        <dbReference type="ARBA" id="ARBA00023136"/>
    </source>
</evidence>
<dbReference type="AlphaFoldDB" id="A0A2T9JXU8"/>
<keyword evidence="6 7" id="KW-0472">Membrane</keyword>
<accession>A0A2T9JXU8</accession>
<dbReference type="GO" id="GO:0005886">
    <property type="term" value="C:plasma membrane"/>
    <property type="evidence" value="ECO:0007669"/>
    <property type="project" value="UniProtKB-SubCell"/>
</dbReference>
<feature type="transmembrane region" description="Helical" evidence="7">
    <location>
        <begin position="251"/>
        <end position="268"/>
    </location>
</feature>
<reference evidence="8 9" key="1">
    <citation type="submission" date="2018-04" db="EMBL/GenBank/DDBJ databases">
        <title>The genome sequence of Caulobacter sp. 744.</title>
        <authorList>
            <person name="Gao J."/>
            <person name="Sun J."/>
        </authorList>
    </citation>
    <scope>NUCLEOTIDE SEQUENCE [LARGE SCALE GENOMIC DNA]</scope>
    <source>
        <strain evidence="8 9">774</strain>
    </source>
</reference>
<keyword evidence="9" id="KW-1185">Reference proteome</keyword>